<evidence type="ECO:0000313" key="2">
    <source>
        <dbReference type="Proteomes" id="UP000765509"/>
    </source>
</evidence>
<sequence>MQVINPKDKNVSPEERQKWRMPELPQVPKDLNNFQHAAVGIYQSQYKNWFTAEKKQEWKILPTFVNSNNELLPSSQEVFGPIIDTRTYEGVENYFFQGTGPKDNIVSENPKHFFKESAEMVVPKEGQQPCGSSPSLQKCQKKERKTQITIMRASSTLIDTEVQRRKKQPWKMNSIWKEL</sequence>
<dbReference type="EMBL" id="AVOT02084228">
    <property type="protein sequence ID" value="MBW0569363.1"/>
    <property type="molecule type" value="Genomic_DNA"/>
</dbReference>
<dbReference type="AlphaFoldDB" id="A0A9Q3JU20"/>
<organism evidence="1 2">
    <name type="scientific">Austropuccinia psidii MF-1</name>
    <dbReference type="NCBI Taxonomy" id="1389203"/>
    <lineage>
        <taxon>Eukaryota</taxon>
        <taxon>Fungi</taxon>
        <taxon>Dikarya</taxon>
        <taxon>Basidiomycota</taxon>
        <taxon>Pucciniomycotina</taxon>
        <taxon>Pucciniomycetes</taxon>
        <taxon>Pucciniales</taxon>
        <taxon>Sphaerophragmiaceae</taxon>
        <taxon>Austropuccinia</taxon>
    </lineage>
</organism>
<comment type="caution">
    <text evidence="1">The sequence shown here is derived from an EMBL/GenBank/DDBJ whole genome shotgun (WGS) entry which is preliminary data.</text>
</comment>
<gene>
    <name evidence="1" type="ORF">O181_109078</name>
</gene>
<reference evidence="1" key="1">
    <citation type="submission" date="2021-03" db="EMBL/GenBank/DDBJ databases">
        <title>Draft genome sequence of rust myrtle Austropuccinia psidii MF-1, a brazilian biotype.</title>
        <authorList>
            <person name="Quecine M.C."/>
            <person name="Pachon D.M.R."/>
            <person name="Bonatelli M.L."/>
            <person name="Correr F.H."/>
            <person name="Franceschini L.M."/>
            <person name="Leite T.F."/>
            <person name="Margarido G.R.A."/>
            <person name="Almeida C.A."/>
            <person name="Ferrarezi J.A."/>
            <person name="Labate C.A."/>
        </authorList>
    </citation>
    <scope>NUCLEOTIDE SEQUENCE</scope>
    <source>
        <strain evidence="1">MF-1</strain>
    </source>
</reference>
<proteinExistence type="predicted"/>
<protein>
    <submittedName>
        <fullName evidence="1">Uncharacterized protein</fullName>
    </submittedName>
</protein>
<keyword evidence="2" id="KW-1185">Reference proteome</keyword>
<accession>A0A9Q3JU20</accession>
<dbReference type="Proteomes" id="UP000765509">
    <property type="component" value="Unassembled WGS sequence"/>
</dbReference>
<name>A0A9Q3JU20_9BASI</name>
<evidence type="ECO:0000313" key="1">
    <source>
        <dbReference type="EMBL" id="MBW0569363.1"/>
    </source>
</evidence>